<evidence type="ECO:0000256" key="6">
    <source>
        <dbReference type="ARBA" id="ARBA00022741"/>
    </source>
</evidence>
<dbReference type="Gene3D" id="1.10.510.10">
    <property type="entry name" value="Transferase(Phosphotransferase) domain 1"/>
    <property type="match status" value="1"/>
</dbReference>
<evidence type="ECO:0000256" key="2">
    <source>
        <dbReference type="ARBA" id="ARBA00005581"/>
    </source>
</evidence>
<evidence type="ECO:0000259" key="8">
    <source>
        <dbReference type="PROSITE" id="PS50011"/>
    </source>
</evidence>
<dbReference type="Pfam" id="PF07714">
    <property type="entry name" value="PK_Tyr_Ser-Thr"/>
    <property type="match status" value="1"/>
</dbReference>
<dbReference type="AlphaFoldDB" id="A0A6N2LRI1"/>
<evidence type="ECO:0000256" key="4">
    <source>
        <dbReference type="ARBA" id="ARBA00022525"/>
    </source>
</evidence>
<dbReference type="InterPro" id="IPR001245">
    <property type="entry name" value="Ser-Thr/Tyr_kinase_cat_dom"/>
</dbReference>
<evidence type="ECO:0000313" key="9">
    <source>
        <dbReference type="EMBL" id="VFU42853.1"/>
    </source>
</evidence>
<comment type="subcellular location">
    <subcellularLocation>
        <location evidence="1">Secreted</location>
    </subcellularLocation>
</comment>
<evidence type="ECO:0000256" key="5">
    <source>
        <dbReference type="ARBA" id="ARBA00022729"/>
    </source>
</evidence>
<dbReference type="InterPro" id="IPR045274">
    <property type="entry name" value="WAK-like"/>
</dbReference>
<dbReference type="GO" id="GO:0005576">
    <property type="term" value="C:extracellular region"/>
    <property type="evidence" value="ECO:0007669"/>
    <property type="project" value="UniProtKB-SubCell"/>
</dbReference>
<keyword evidence="6" id="KW-0547">Nucleotide-binding</keyword>
<protein>
    <recommendedName>
        <fullName evidence="8">Protein kinase domain-containing protein</fullName>
    </recommendedName>
</protein>
<dbReference type="PROSITE" id="PS50011">
    <property type="entry name" value="PROTEIN_KINASE_DOM"/>
    <property type="match status" value="1"/>
</dbReference>
<dbReference type="EMBL" id="CAADRP010001591">
    <property type="protein sequence ID" value="VFU42853.1"/>
    <property type="molecule type" value="Genomic_DNA"/>
</dbReference>
<proteinExistence type="inferred from homology"/>
<dbReference type="GO" id="GO:0004674">
    <property type="term" value="F:protein serine/threonine kinase activity"/>
    <property type="evidence" value="ECO:0007669"/>
    <property type="project" value="TreeGrafter"/>
</dbReference>
<keyword evidence="7" id="KW-0067">ATP-binding</keyword>
<gene>
    <name evidence="9" type="ORF">SVIM_LOCUS260623</name>
</gene>
<dbReference type="InterPro" id="IPR000719">
    <property type="entry name" value="Prot_kinase_dom"/>
</dbReference>
<dbReference type="InterPro" id="IPR010264">
    <property type="entry name" value="Self-incomp_S1"/>
</dbReference>
<dbReference type="InterPro" id="IPR011009">
    <property type="entry name" value="Kinase-like_dom_sf"/>
</dbReference>
<dbReference type="PANTHER" id="PTHR27005">
    <property type="entry name" value="WALL-ASSOCIATED RECEPTOR KINASE-LIKE 21"/>
    <property type="match status" value="1"/>
</dbReference>
<dbReference type="GO" id="GO:0060320">
    <property type="term" value="P:rejection of self pollen"/>
    <property type="evidence" value="ECO:0007669"/>
    <property type="project" value="UniProtKB-KW"/>
</dbReference>
<accession>A0A6N2LRI1</accession>
<keyword evidence="3" id="KW-0713">Self-incompatibility</keyword>
<feature type="domain" description="Protein kinase" evidence="8">
    <location>
        <begin position="1"/>
        <end position="284"/>
    </location>
</feature>
<keyword evidence="5" id="KW-0732">Signal</keyword>
<organism evidence="9">
    <name type="scientific">Salix viminalis</name>
    <name type="common">Common osier</name>
    <name type="synonym">Basket willow</name>
    <dbReference type="NCBI Taxonomy" id="40686"/>
    <lineage>
        <taxon>Eukaryota</taxon>
        <taxon>Viridiplantae</taxon>
        <taxon>Streptophyta</taxon>
        <taxon>Embryophyta</taxon>
        <taxon>Tracheophyta</taxon>
        <taxon>Spermatophyta</taxon>
        <taxon>Magnoliopsida</taxon>
        <taxon>eudicotyledons</taxon>
        <taxon>Gunneridae</taxon>
        <taxon>Pentapetalae</taxon>
        <taxon>rosids</taxon>
        <taxon>fabids</taxon>
        <taxon>Malpighiales</taxon>
        <taxon>Salicaceae</taxon>
        <taxon>Saliceae</taxon>
        <taxon>Salix</taxon>
    </lineage>
</organism>
<dbReference type="PANTHER" id="PTHR27005:SF335">
    <property type="entry name" value="PROTEIN KINASE DOMAIN-CONTAINING PROTEIN"/>
    <property type="match status" value="1"/>
</dbReference>
<evidence type="ECO:0000256" key="7">
    <source>
        <dbReference type="ARBA" id="ARBA00022840"/>
    </source>
</evidence>
<dbReference type="SUPFAM" id="SSF56112">
    <property type="entry name" value="Protein kinase-like (PK-like)"/>
    <property type="match status" value="1"/>
</dbReference>
<dbReference type="GO" id="GO:0007166">
    <property type="term" value="P:cell surface receptor signaling pathway"/>
    <property type="evidence" value="ECO:0007669"/>
    <property type="project" value="InterPro"/>
</dbReference>
<name>A0A6N2LRI1_SALVM</name>
<evidence type="ECO:0000256" key="3">
    <source>
        <dbReference type="ARBA" id="ARBA00022471"/>
    </source>
</evidence>
<dbReference type="GO" id="GO:0005524">
    <property type="term" value="F:ATP binding"/>
    <property type="evidence" value="ECO:0007669"/>
    <property type="project" value="UniProtKB-KW"/>
</dbReference>
<keyword evidence="4" id="KW-0964">Secreted</keyword>
<reference evidence="9" key="1">
    <citation type="submission" date="2019-03" db="EMBL/GenBank/DDBJ databases">
        <authorList>
            <person name="Mank J."/>
            <person name="Almeida P."/>
        </authorList>
    </citation>
    <scope>NUCLEOTIDE SEQUENCE</scope>
    <source>
        <strain evidence="9">78183</strain>
    </source>
</reference>
<comment type="similarity">
    <text evidence="2">Belongs to the plant self-incompatibility (S1) protein family.</text>
</comment>
<dbReference type="GO" id="GO:0005886">
    <property type="term" value="C:plasma membrane"/>
    <property type="evidence" value="ECO:0007669"/>
    <property type="project" value="TreeGrafter"/>
</dbReference>
<evidence type="ECO:0000256" key="1">
    <source>
        <dbReference type="ARBA" id="ARBA00004613"/>
    </source>
</evidence>
<sequence length="284" mass="31542">MVGNSFLHRNVVQFSGCCLETEVPLLVYGFISNGTLSQLLHSLSDKLPLTWEMRLRIATEVAGALSYLHSAASIPIYHRDIKSTSILLLVITTCDAGCLWKPTRLHITNDLGPGLDLAIHCKSRNDYLGQHVVPFGGEYTIDFCPNFWGTTLFFCGIWTVEATGPCMDYYNYYTKEFVCYPWNDKAISSSQNFLAVTASSQPSQQDSPATPIYSHESSVLACHNHEASNMNLVRPNLNSSSSAILAYLDLPNTVHNDAQSLSAIEIQGYTNLNLDKMERLSTMK</sequence>
<dbReference type="Pfam" id="PF05938">
    <property type="entry name" value="Self-incomp_S1"/>
    <property type="match status" value="1"/>
</dbReference>